<feature type="signal peptide" evidence="3">
    <location>
        <begin position="1"/>
        <end position="18"/>
    </location>
</feature>
<protein>
    <submittedName>
        <fullName evidence="5">Alpha/Beta hydrolase protein</fullName>
    </submittedName>
</protein>
<evidence type="ECO:0000256" key="1">
    <source>
        <dbReference type="ARBA" id="ARBA00005964"/>
    </source>
</evidence>
<sequence length="341" mass="36930">MTAVVLILLAFFGLPALRRLSSYISSQWLLILRSRDDLRKWANTPGPAAGESEDCVNLNVFAPATLGEGHKAVIVWIYSGGYDGSSLAANQDVVVVTINYRTNVFGFANSLNLLKAERNLGLLDQRLALDWVQRNIAAFGESAGAMSVDALVANPPVPLSFRAAILQSASWSMLLSVTNCSPSRNLECLRAIPAAKLKGIIERSMLTFTPISDGITWPLNTRRARLNSTEKHSQIARVPVMVGSNGGEGWTFVGELNQTAPLSIASVGISAWRCVYNASFLSTQLYLEPVAYHAAVPSAGLFSTGRKVVGEGVFEGLSMTVDSTASDARCHLYQNLYYLRK</sequence>
<evidence type="ECO:0000256" key="3">
    <source>
        <dbReference type="SAM" id="SignalP"/>
    </source>
</evidence>
<proteinExistence type="inferred from homology"/>
<gene>
    <name evidence="5" type="ORF">BDV24DRAFT_156920</name>
</gene>
<organism evidence="5">
    <name type="scientific">Aspergillus arachidicola</name>
    <dbReference type="NCBI Taxonomy" id="656916"/>
    <lineage>
        <taxon>Eukaryota</taxon>
        <taxon>Fungi</taxon>
        <taxon>Dikarya</taxon>
        <taxon>Ascomycota</taxon>
        <taxon>Pezizomycotina</taxon>
        <taxon>Eurotiomycetes</taxon>
        <taxon>Eurotiomycetidae</taxon>
        <taxon>Eurotiales</taxon>
        <taxon>Aspergillaceae</taxon>
        <taxon>Aspergillus</taxon>
        <taxon>Aspergillus subgen. Circumdati</taxon>
    </lineage>
</organism>
<evidence type="ECO:0000256" key="2">
    <source>
        <dbReference type="ARBA" id="ARBA00022801"/>
    </source>
</evidence>
<dbReference type="InterPro" id="IPR050654">
    <property type="entry name" value="AChE-related_enzymes"/>
</dbReference>
<name>A0A5N6XM51_9EURO</name>
<dbReference type="Pfam" id="PF00135">
    <property type="entry name" value="COesterase"/>
    <property type="match status" value="1"/>
</dbReference>
<evidence type="ECO:0000313" key="5">
    <source>
        <dbReference type="EMBL" id="KAE8334335.1"/>
    </source>
</evidence>
<dbReference type="InterPro" id="IPR029058">
    <property type="entry name" value="AB_hydrolase_fold"/>
</dbReference>
<dbReference type="PANTHER" id="PTHR43918:SF4">
    <property type="entry name" value="CARBOXYLIC ESTER HYDROLASE"/>
    <property type="match status" value="1"/>
</dbReference>
<dbReference type="SUPFAM" id="SSF53474">
    <property type="entry name" value="alpha/beta-Hydrolases"/>
    <property type="match status" value="1"/>
</dbReference>
<feature type="domain" description="Carboxylesterase type B" evidence="4">
    <location>
        <begin position="49"/>
        <end position="257"/>
    </location>
</feature>
<comment type="similarity">
    <text evidence="1">Belongs to the type-B carboxylesterase/lipase family.</text>
</comment>
<dbReference type="OrthoDB" id="408631at2759"/>
<dbReference type="EMBL" id="ML737298">
    <property type="protein sequence ID" value="KAE8334335.1"/>
    <property type="molecule type" value="Genomic_DNA"/>
</dbReference>
<dbReference type="InterPro" id="IPR002018">
    <property type="entry name" value="CarbesteraseB"/>
</dbReference>
<dbReference type="Proteomes" id="UP000325558">
    <property type="component" value="Unassembled WGS sequence"/>
</dbReference>
<reference evidence="5" key="1">
    <citation type="submission" date="2019-04" db="EMBL/GenBank/DDBJ databases">
        <title>Friends and foes A comparative genomics study of 23 Aspergillus species from section Flavi.</title>
        <authorList>
            <consortium name="DOE Joint Genome Institute"/>
            <person name="Kjaerbolling I."/>
            <person name="Vesth T."/>
            <person name="Frisvad J.C."/>
            <person name="Nybo J.L."/>
            <person name="Theobald S."/>
            <person name="Kildgaard S."/>
            <person name="Isbrandt T."/>
            <person name="Kuo A."/>
            <person name="Sato A."/>
            <person name="Lyhne E.K."/>
            <person name="Kogle M.E."/>
            <person name="Wiebenga A."/>
            <person name="Kun R.S."/>
            <person name="Lubbers R.J."/>
            <person name="Makela M.R."/>
            <person name="Barry K."/>
            <person name="Chovatia M."/>
            <person name="Clum A."/>
            <person name="Daum C."/>
            <person name="Haridas S."/>
            <person name="He G."/>
            <person name="LaButti K."/>
            <person name="Lipzen A."/>
            <person name="Mondo S."/>
            <person name="Riley R."/>
            <person name="Salamov A."/>
            <person name="Simmons B.A."/>
            <person name="Magnuson J.K."/>
            <person name="Henrissat B."/>
            <person name="Mortensen U.H."/>
            <person name="Larsen T.O."/>
            <person name="Devries R.P."/>
            <person name="Grigoriev I.V."/>
            <person name="Machida M."/>
            <person name="Baker S.E."/>
            <person name="Andersen M.R."/>
        </authorList>
    </citation>
    <scope>NUCLEOTIDE SEQUENCE</scope>
    <source>
        <strain evidence="5">CBS 117612</strain>
    </source>
</reference>
<accession>A0A5N6XM51</accession>
<dbReference type="Gene3D" id="3.40.50.1820">
    <property type="entry name" value="alpha/beta hydrolase"/>
    <property type="match status" value="1"/>
</dbReference>
<keyword evidence="2 5" id="KW-0378">Hydrolase</keyword>
<feature type="chain" id="PRO_5024914709" evidence="3">
    <location>
        <begin position="19"/>
        <end position="341"/>
    </location>
</feature>
<keyword evidence="3" id="KW-0732">Signal</keyword>
<dbReference type="AlphaFoldDB" id="A0A5N6XM51"/>
<dbReference type="PANTHER" id="PTHR43918">
    <property type="entry name" value="ACETYLCHOLINESTERASE"/>
    <property type="match status" value="1"/>
</dbReference>
<dbReference type="GO" id="GO:0052689">
    <property type="term" value="F:carboxylic ester hydrolase activity"/>
    <property type="evidence" value="ECO:0007669"/>
    <property type="project" value="TreeGrafter"/>
</dbReference>
<evidence type="ECO:0000259" key="4">
    <source>
        <dbReference type="Pfam" id="PF00135"/>
    </source>
</evidence>